<dbReference type="InterPro" id="IPR036390">
    <property type="entry name" value="WH_DNA-bd_sf"/>
</dbReference>
<dbReference type="RefSeq" id="WP_148692474.1">
    <property type="nucleotide sequence ID" value="NZ_CP020477.1"/>
</dbReference>
<dbReference type="InterPro" id="IPR011579">
    <property type="entry name" value="ATPase_dom"/>
</dbReference>
<dbReference type="KEGG" id="aman:B6F84_12100"/>
<dbReference type="Gene3D" id="3.40.50.300">
    <property type="entry name" value="P-loop containing nucleotide triphosphate hydrolases"/>
    <property type="match status" value="1"/>
</dbReference>
<dbReference type="GeneID" id="41591678"/>
<dbReference type="Gene3D" id="1.10.8.60">
    <property type="match status" value="1"/>
</dbReference>
<dbReference type="Proteomes" id="UP000193404">
    <property type="component" value="Chromosome"/>
</dbReference>
<dbReference type="SUPFAM" id="SSF46785">
    <property type="entry name" value="Winged helix' DNA-binding domain"/>
    <property type="match status" value="1"/>
</dbReference>
<proteinExistence type="predicted"/>
<dbReference type="PANTHER" id="PTHR34301">
    <property type="entry name" value="DNA-BINDING PROTEIN-RELATED"/>
    <property type="match status" value="1"/>
</dbReference>
<evidence type="ECO:0000313" key="4">
    <source>
        <dbReference type="Proteomes" id="UP000193404"/>
    </source>
</evidence>
<dbReference type="GO" id="GO:0005524">
    <property type="term" value="F:ATP binding"/>
    <property type="evidence" value="ECO:0007669"/>
    <property type="project" value="InterPro"/>
</dbReference>
<dbReference type="EMBL" id="CP020477">
    <property type="protein sequence ID" value="ARM76679.1"/>
    <property type="molecule type" value="Genomic_DNA"/>
</dbReference>
<organism evidence="3 4">
    <name type="scientific">Acidianus manzaensis</name>
    <dbReference type="NCBI Taxonomy" id="282676"/>
    <lineage>
        <taxon>Archaea</taxon>
        <taxon>Thermoproteota</taxon>
        <taxon>Thermoprotei</taxon>
        <taxon>Sulfolobales</taxon>
        <taxon>Sulfolobaceae</taxon>
        <taxon>Acidianus</taxon>
    </lineage>
</organism>
<reference evidence="3 4" key="1">
    <citation type="submission" date="2017-03" db="EMBL/GenBank/DDBJ databases">
        <title>Sulfur activation and transportation mechanism of thermophilic Archaea Acidianus manzaensis YN-25.</title>
        <authorList>
            <person name="Ma Y."/>
            <person name="Yang Y."/>
            <person name="Xia J."/>
        </authorList>
    </citation>
    <scope>NUCLEOTIDE SEQUENCE [LARGE SCALE GENOMIC DNA]</scope>
    <source>
        <strain evidence="3 4">YN-25</strain>
    </source>
</reference>
<dbReference type="Pfam" id="PF01637">
    <property type="entry name" value="ATPase_2"/>
    <property type="match status" value="1"/>
</dbReference>
<evidence type="ECO:0000259" key="1">
    <source>
        <dbReference type="Pfam" id="PF01637"/>
    </source>
</evidence>
<dbReference type="InterPro" id="IPR048907">
    <property type="entry name" value="WHD_MCM_arc"/>
</dbReference>
<accession>A0A1W6K2E4</accession>
<feature type="domain" description="ATPase" evidence="1">
    <location>
        <begin position="14"/>
        <end position="249"/>
    </location>
</feature>
<dbReference type="InterPro" id="IPR036388">
    <property type="entry name" value="WH-like_DNA-bd_sf"/>
</dbReference>
<sequence>MLFNPTPKDERKDFFDKEKEMEQLKELRTPLILVLGLRRTGKSSLIKISTKELEHEKGTITIYIDLRKFEEKNYFSYREFLLQLQSEINKLKRFSKIIDSLKKIEGVSIAGNEIRLSWNKEDRLQFSSLLDALEEGSDNKVVIVLDEAQELLKMRGLNILPSLAYAYDNLKKVKIIISGSEIGLLYDFLRINDAKSPLYGRAFSTVELKPFSKEEAMEFLRKGFEELKIPFNKEEETYEKLGGIPGWLTYFGFTYLESRNYEESINRTLDYAKLLIKKEFDSFISARYTAKKRYYIIMKVISRCGRWSDVKRALEAEEGIEISDSEVYNYLSQLTKHSWIVKNNEMYCPSEPLIGYTFT</sequence>
<keyword evidence="4" id="KW-1185">Reference proteome</keyword>
<evidence type="ECO:0000313" key="3">
    <source>
        <dbReference type="EMBL" id="ARM76679.1"/>
    </source>
</evidence>
<dbReference type="SUPFAM" id="SSF52540">
    <property type="entry name" value="P-loop containing nucleoside triphosphate hydrolases"/>
    <property type="match status" value="1"/>
</dbReference>
<dbReference type="Gene3D" id="1.10.10.10">
    <property type="entry name" value="Winged helix-like DNA-binding domain superfamily/Winged helix DNA-binding domain"/>
    <property type="match status" value="1"/>
</dbReference>
<evidence type="ECO:0000259" key="2">
    <source>
        <dbReference type="Pfam" id="PF21100"/>
    </source>
</evidence>
<name>A0A1W6K2E4_9CREN</name>
<gene>
    <name evidence="3" type="ORF">B6F84_12100</name>
</gene>
<feature type="domain" description="MCM C-terminal" evidence="2">
    <location>
        <begin position="290"/>
        <end position="350"/>
    </location>
</feature>
<dbReference type="PANTHER" id="PTHR34301:SF8">
    <property type="entry name" value="ATPASE DOMAIN-CONTAINING PROTEIN"/>
    <property type="match status" value="1"/>
</dbReference>
<dbReference type="InterPro" id="IPR027417">
    <property type="entry name" value="P-loop_NTPase"/>
</dbReference>
<dbReference type="AlphaFoldDB" id="A0A1W6K2E4"/>
<dbReference type="STRING" id="282676.B6F84_12100"/>
<dbReference type="Pfam" id="PF21100">
    <property type="entry name" value="WHD_MCM"/>
    <property type="match status" value="1"/>
</dbReference>
<dbReference type="OrthoDB" id="132045at2157"/>
<protein>
    <submittedName>
        <fullName evidence="3">ATPase</fullName>
    </submittedName>
</protein>